<evidence type="ECO:0000256" key="4">
    <source>
        <dbReference type="ARBA" id="ARBA00022801"/>
    </source>
</evidence>
<dbReference type="PANTHER" id="PTHR23044">
    <property type="entry name" value="3'-5' EXONUCLEASE ERI1-RELATED"/>
    <property type="match status" value="1"/>
</dbReference>
<feature type="compositionally biased region" description="Basic and acidic residues" evidence="7">
    <location>
        <begin position="412"/>
        <end position="425"/>
    </location>
</feature>
<comment type="caution">
    <text evidence="9">The sequence shown here is derived from an EMBL/GenBank/DDBJ whole genome shotgun (WGS) entry which is preliminary data.</text>
</comment>
<dbReference type="STRING" id="698492.A0A0E9NG52"/>
<evidence type="ECO:0000256" key="1">
    <source>
        <dbReference type="ARBA" id="ARBA00004496"/>
    </source>
</evidence>
<dbReference type="InterPro" id="IPR036397">
    <property type="entry name" value="RNaseH_sf"/>
</dbReference>
<dbReference type="InterPro" id="IPR012337">
    <property type="entry name" value="RNaseH-like_sf"/>
</dbReference>
<sequence>MGSLNSRYGRLVVGHTKPVNPLNTHQTIKIPFKGFSNAFAAVIAGPLTSDTTLQALGRAINLSSIATVSGIANKKVSAEDEAALVEAKAPINAQLVKGPRPKTVSEFRTALEQLGVDSRGHKDTLKKRLKNAQEARERQAKLHVAAAAEKAALAATLPKGPKLKLKLRYLLCCDVEATAEEGFAPGVYPHEIIEFPIVLYDVETKQVVDRFRTYIKPVKNPKLSEFCTTLTGITQDQVDDAPTFPDALKTVEAWLSKHDNILHPHVSDWRNSPSTSQSRNWAFACDGRWDLESFVHTKQLPVSGPSPPPPWLCGSYVDVRALFSDYLQIGKRNINAMLEHCGMRFEGREHCGLDDSANVARIVGWMVGEGCVVEVNRWVRGPELNGFVKSEQRAYQSYHPAQPSRREHRKKGTLENKHTVAERRSLTEDEEGLKSFLFYASGGGMLDTFQLEALRKSGLTLQEVPKMEARDFPMLEPGAVRQFQSCYGYWKAHVKDQGREKTKTEKDREQGALRVWIQSNI</sequence>
<evidence type="ECO:0000256" key="6">
    <source>
        <dbReference type="ARBA" id="ARBA00023158"/>
    </source>
</evidence>
<gene>
    <name evidence="9" type="ORF">G7K_2841-t1</name>
</gene>
<dbReference type="GO" id="GO:0000175">
    <property type="term" value="F:3'-5'-RNA exonuclease activity"/>
    <property type="evidence" value="ECO:0007669"/>
    <property type="project" value="InterPro"/>
</dbReference>
<dbReference type="PROSITE" id="PS50800">
    <property type="entry name" value="SAP"/>
    <property type="match status" value="1"/>
</dbReference>
<keyword evidence="2" id="KW-0963">Cytoplasm</keyword>
<reference evidence="9 10" key="2">
    <citation type="journal article" date="2014" name="J. Gen. Appl. Microbiol.">
        <title>The early diverging ascomycetous budding yeast Saitoella complicata has three histone deacetylases belonging to the Clr6, Hos2, and Rpd3 lineages.</title>
        <authorList>
            <person name="Nishida H."/>
            <person name="Matsumoto T."/>
            <person name="Kondo S."/>
            <person name="Hamamoto M."/>
            <person name="Yoshikawa H."/>
        </authorList>
    </citation>
    <scope>NUCLEOTIDE SEQUENCE [LARGE SCALE GENOMIC DNA]</scope>
    <source>
        <strain evidence="9 10">NRRL Y-17804</strain>
    </source>
</reference>
<dbReference type="Proteomes" id="UP000033140">
    <property type="component" value="Unassembled WGS sequence"/>
</dbReference>
<keyword evidence="10" id="KW-1185">Reference proteome</keyword>
<dbReference type="InterPro" id="IPR003034">
    <property type="entry name" value="SAP_dom"/>
</dbReference>
<dbReference type="PANTHER" id="PTHR23044:SF61">
    <property type="entry name" value="3'-5' EXORIBONUCLEASE 1-RELATED"/>
    <property type="match status" value="1"/>
</dbReference>
<dbReference type="InterPro" id="IPR051274">
    <property type="entry name" value="3-5_Exoribonuclease"/>
</dbReference>
<protein>
    <recommendedName>
        <fullName evidence="8">SAP domain-containing protein</fullName>
    </recommendedName>
</protein>
<keyword evidence="6" id="KW-0943">RNA-mediated gene silencing</keyword>
<feature type="region of interest" description="Disordered" evidence="7">
    <location>
        <begin position="397"/>
        <end position="425"/>
    </location>
</feature>
<dbReference type="EMBL" id="BACD03000016">
    <property type="protein sequence ID" value="GAO48671.1"/>
    <property type="molecule type" value="Genomic_DNA"/>
</dbReference>
<keyword evidence="4" id="KW-0378">Hydrolase</keyword>
<dbReference type="Pfam" id="PF00929">
    <property type="entry name" value="RNase_T"/>
    <property type="match status" value="1"/>
</dbReference>
<dbReference type="SUPFAM" id="SSF53098">
    <property type="entry name" value="Ribonuclease H-like"/>
    <property type="match status" value="1"/>
</dbReference>
<evidence type="ECO:0000256" key="3">
    <source>
        <dbReference type="ARBA" id="ARBA00022722"/>
    </source>
</evidence>
<evidence type="ECO:0000313" key="10">
    <source>
        <dbReference type="Proteomes" id="UP000033140"/>
    </source>
</evidence>
<dbReference type="GO" id="GO:0003676">
    <property type="term" value="F:nucleic acid binding"/>
    <property type="evidence" value="ECO:0007669"/>
    <property type="project" value="InterPro"/>
</dbReference>
<evidence type="ECO:0000256" key="7">
    <source>
        <dbReference type="SAM" id="MobiDB-lite"/>
    </source>
</evidence>
<feature type="domain" description="SAP" evidence="8">
    <location>
        <begin position="99"/>
        <end position="133"/>
    </location>
</feature>
<organism evidence="9 10">
    <name type="scientific">Saitoella complicata (strain BCRC 22490 / CBS 7301 / JCM 7358 / NBRC 10748 / NRRL Y-17804)</name>
    <dbReference type="NCBI Taxonomy" id="698492"/>
    <lineage>
        <taxon>Eukaryota</taxon>
        <taxon>Fungi</taxon>
        <taxon>Dikarya</taxon>
        <taxon>Ascomycota</taxon>
        <taxon>Taphrinomycotina</taxon>
        <taxon>Taphrinomycotina incertae sedis</taxon>
        <taxon>Saitoella</taxon>
    </lineage>
</organism>
<reference evidence="9 10" key="1">
    <citation type="journal article" date="2011" name="J. Gen. Appl. Microbiol.">
        <title>Draft genome sequencing of the enigmatic yeast Saitoella complicata.</title>
        <authorList>
            <person name="Nishida H."/>
            <person name="Hamamoto M."/>
            <person name="Sugiyama J."/>
        </authorList>
    </citation>
    <scope>NUCLEOTIDE SEQUENCE [LARGE SCALE GENOMIC DNA]</scope>
    <source>
        <strain evidence="9 10">NRRL Y-17804</strain>
    </source>
</reference>
<dbReference type="AlphaFoldDB" id="A0A0E9NG52"/>
<dbReference type="CDD" id="cd06133">
    <property type="entry name" value="ERI-1_3'hExo_like"/>
    <property type="match status" value="1"/>
</dbReference>
<proteinExistence type="predicted"/>
<evidence type="ECO:0000256" key="2">
    <source>
        <dbReference type="ARBA" id="ARBA00022490"/>
    </source>
</evidence>
<evidence type="ECO:0000256" key="5">
    <source>
        <dbReference type="ARBA" id="ARBA00022839"/>
    </source>
</evidence>
<dbReference type="Gene3D" id="3.30.420.10">
    <property type="entry name" value="Ribonuclease H-like superfamily/Ribonuclease H"/>
    <property type="match status" value="1"/>
</dbReference>
<accession>A0A0E9NG52</accession>
<dbReference type="SMART" id="SM00479">
    <property type="entry name" value="EXOIII"/>
    <property type="match status" value="1"/>
</dbReference>
<keyword evidence="3" id="KW-0540">Nuclease</keyword>
<reference evidence="9 10" key="3">
    <citation type="journal article" date="2015" name="Genome Announc.">
        <title>Draft Genome Sequence of the Archiascomycetous Yeast Saitoella complicata.</title>
        <authorList>
            <person name="Yamauchi K."/>
            <person name="Kondo S."/>
            <person name="Hamamoto M."/>
            <person name="Takahashi Y."/>
            <person name="Ogura Y."/>
            <person name="Hayashi T."/>
            <person name="Nishida H."/>
        </authorList>
    </citation>
    <scope>NUCLEOTIDE SEQUENCE [LARGE SCALE GENOMIC DNA]</scope>
    <source>
        <strain evidence="9 10">NRRL Y-17804</strain>
    </source>
</reference>
<dbReference type="GO" id="GO:0005737">
    <property type="term" value="C:cytoplasm"/>
    <property type="evidence" value="ECO:0007669"/>
    <property type="project" value="UniProtKB-SubCell"/>
</dbReference>
<name>A0A0E9NG52_SAICN</name>
<keyword evidence="5" id="KW-0269">Exonuclease</keyword>
<evidence type="ECO:0000313" key="9">
    <source>
        <dbReference type="EMBL" id="GAO48671.1"/>
    </source>
</evidence>
<evidence type="ECO:0000259" key="8">
    <source>
        <dbReference type="PROSITE" id="PS50800"/>
    </source>
</evidence>
<dbReference type="InterPro" id="IPR013520">
    <property type="entry name" value="Ribonucl_H"/>
</dbReference>
<dbReference type="GO" id="GO:0031047">
    <property type="term" value="P:regulatory ncRNA-mediated gene silencing"/>
    <property type="evidence" value="ECO:0007669"/>
    <property type="project" value="UniProtKB-KW"/>
</dbReference>
<comment type="subcellular location">
    <subcellularLocation>
        <location evidence="1">Cytoplasm</location>
    </subcellularLocation>
</comment>
<dbReference type="InterPro" id="IPR047201">
    <property type="entry name" value="ERI-1_3'hExo-like"/>
</dbReference>